<evidence type="ECO:0000313" key="3">
    <source>
        <dbReference type="Proteomes" id="UP000193648"/>
    </source>
</evidence>
<dbReference type="GeneID" id="33567826"/>
<evidence type="ECO:0000313" key="2">
    <source>
        <dbReference type="EMBL" id="ORY99504.1"/>
    </source>
</evidence>
<sequence length="462" mass="52122">MKPKIGQSKLAILKHAPSVHRKRRPIDLHNKQDNAPLSEPNLNSGFGTRFGRNSSDSNVALLRRTATPKHGHGHSHPPPFLRRQITRQKSFMELDSLPSMRALRREPSMMELDPPPTLFAPAPQPSNFMPGPWAFFQAAEAQREQRQAQLEFLTRLQELRVRDEQTFVRLMSGFAKECPIQFAQLTGFMKRMEMEMEMDVTPPSPFDTHYHQQQQISGGLGSRATNSWGQHGTKMSLLALAQAFGNQIDAGLTHRDQFQRDQKEQLRQQQKSCGHGNQNWNGKGIRNGYSGNNKSNNRGNGAPNVPSLRRGKTFQQHQHALQQLTAYQRHLYEQIRQMHQQRQGDPSITFNSSESVPMAYELMQYAAMLANNGNPSTLPPLFTNISSPMSTLSSPGLTSPISPIGVRSLLAQMQHHGQQQQGGLHQGQMQHPDPLELTALNVQMNMGSSRRSRYKPPPLRSH</sequence>
<feature type="region of interest" description="Disordered" evidence="1">
    <location>
        <begin position="15"/>
        <end position="53"/>
    </location>
</feature>
<feature type="compositionally biased region" description="Basic and acidic residues" evidence="1">
    <location>
        <begin position="257"/>
        <end position="266"/>
    </location>
</feature>
<protein>
    <submittedName>
        <fullName evidence="2">Uncharacterized protein</fullName>
    </submittedName>
</protein>
<proteinExistence type="predicted"/>
<comment type="caution">
    <text evidence="2">The sequence shown here is derived from an EMBL/GenBank/DDBJ whole genome shotgun (WGS) entry which is preliminary data.</text>
</comment>
<dbReference type="RefSeq" id="XP_021875830.1">
    <property type="nucleotide sequence ID" value="XM_022025983.1"/>
</dbReference>
<dbReference type="AlphaFoldDB" id="A0A1Y2G6S9"/>
<evidence type="ECO:0000256" key="1">
    <source>
        <dbReference type="SAM" id="MobiDB-lite"/>
    </source>
</evidence>
<dbReference type="InParanoid" id="A0A1Y2G6S9"/>
<organism evidence="2 3">
    <name type="scientific">Lobosporangium transversale</name>
    <dbReference type="NCBI Taxonomy" id="64571"/>
    <lineage>
        <taxon>Eukaryota</taxon>
        <taxon>Fungi</taxon>
        <taxon>Fungi incertae sedis</taxon>
        <taxon>Mucoromycota</taxon>
        <taxon>Mortierellomycotina</taxon>
        <taxon>Mortierellomycetes</taxon>
        <taxon>Mortierellales</taxon>
        <taxon>Mortierellaceae</taxon>
        <taxon>Lobosporangium</taxon>
    </lineage>
</organism>
<name>A0A1Y2G6S9_9FUNG</name>
<gene>
    <name evidence="2" type="ORF">BCR41DRAFT_364004</name>
</gene>
<feature type="region of interest" description="Disordered" evidence="1">
    <location>
        <begin position="257"/>
        <end position="312"/>
    </location>
</feature>
<dbReference type="EMBL" id="MCFF01000068">
    <property type="protein sequence ID" value="ORY99504.1"/>
    <property type="molecule type" value="Genomic_DNA"/>
</dbReference>
<accession>A0A1Y2G6S9</accession>
<reference evidence="2 3" key="1">
    <citation type="submission" date="2016-07" db="EMBL/GenBank/DDBJ databases">
        <title>Pervasive Adenine N6-methylation of Active Genes in Fungi.</title>
        <authorList>
            <consortium name="DOE Joint Genome Institute"/>
            <person name="Mondo S.J."/>
            <person name="Dannebaum R.O."/>
            <person name="Kuo R.C."/>
            <person name="Labutti K."/>
            <person name="Haridas S."/>
            <person name="Kuo A."/>
            <person name="Salamov A."/>
            <person name="Ahrendt S.R."/>
            <person name="Lipzen A."/>
            <person name="Sullivan W."/>
            <person name="Andreopoulos W.B."/>
            <person name="Clum A."/>
            <person name="Lindquist E."/>
            <person name="Daum C."/>
            <person name="Ramamoorthy G.K."/>
            <person name="Gryganskyi A."/>
            <person name="Culley D."/>
            <person name="Magnuson J.K."/>
            <person name="James T.Y."/>
            <person name="O'Malley M.A."/>
            <person name="Stajich J.E."/>
            <person name="Spatafora J.W."/>
            <person name="Visel A."/>
            <person name="Grigoriev I.V."/>
        </authorList>
    </citation>
    <scope>NUCLEOTIDE SEQUENCE [LARGE SCALE GENOMIC DNA]</scope>
    <source>
        <strain evidence="2 3">NRRL 3116</strain>
    </source>
</reference>
<dbReference type="OrthoDB" id="2436653at2759"/>
<keyword evidence="3" id="KW-1185">Reference proteome</keyword>
<feature type="compositionally biased region" description="Low complexity" evidence="1">
    <location>
        <begin position="286"/>
        <end position="301"/>
    </location>
</feature>
<feature type="compositionally biased region" description="Polar residues" evidence="1">
    <location>
        <begin position="40"/>
        <end position="53"/>
    </location>
</feature>
<dbReference type="Proteomes" id="UP000193648">
    <property type="component" value="Unassembled WGS sequence"/>
</dbReference>